<gene>
    <name evidence="3" type="ORF">SE17_25635</name>
</gene>
<dbReference type="PANTHER" id="PTHR43364:SF4">
    <property type="entry name" value="NAD(P)-LINKED OXIDOREDUCTASE SUPERFAMILY PROTEIN"/>
    <property type="match status" value="1"/>
</dbReference>
<evidence type="ECO:0000259" key="2">
    <source>
        <dbReference type="Pfam" id="PF00248"/>
    </source>
</evidence>
<sequence length="318" mass="34435">MKYGAIPGVTKPVAHVVQGTIMLSMAERDRSFELLDAVFGQGGTTFDTAHVYGQGDVERTLGAWVNGRGLREQVVIIGKGAHPMQGRQRVTPADIASDVGESLERLGTDYIDLYLLHRDDPSQPVGPIVEVLNEQLRAGKIHAFGGSNWSHTRVAEANAYAAEHNLTPFVASSPNMSLAVQLKAPWEGCLSLSGPDGAEARDWYAAHNMPLFTWSSLAGGFFSGRFKRDNVDSFSTYLDKLCAETYGSEENFGRLDRATQLAGERGISVAQVALAYVLSLPLDIYALVGCWTGAEFGEAVQASEVQLTPDELVWLENG</sequence>
<dbReference type="Pfam" id="PF00248">
    <property type="entry name" value="Aldo_ket_red"/>
    <property type="match status" value="1"/>
</dbReference>
<keyword evidence="4" id="KW-1185">Reference proteome</keyword>
<feature type="domain" description="NADP-dependent oxidoreductase" evidence="2">
    <location>
        <begin position="19"/>
        <end position="312"/>
    </location>
</feature>
<organism evidence="3 4">
    <name type="scientific">Kouleothrix aurantiaca</name>
    <dbReference type="NCBI Taxonomy" id="186479"/>
    <lineage>
        <taxon>Bacteria</taxon>
        <taxon>Bacillati</taxon>
        <taxon>Chloroflexota</taxon>
        <taxon>Chloroflexia</taxon>
        <taxon>Chloroflexales</taxon>
        <taxon>Roseiflexineae</taxon>
        <taxon>Roseiflexaceae</taxon>
        <taxon>Kouleothrix</taxon>
    </lineage>
</organism>
<evidence type="ECO:0000313" key="4">
    <source>
        <dbReference type="Proteomes" id="UP000050509"/>
    </source>
</evidence>
<evidence type="ECO:0000313" key="3">
    <source>
        <dbReference type="EMBL" id="KPV50655.1"/>
    </source>
</evidence>
<dbReference type="Proteomes" id="UP000050509">
    <property type="component" value="Unassembled WGS sequence"/>
</dbReference>
<reference evidence="3 4" key="1">
    <citation type="submission" date="2015-09" db="EMBL/GenBank/DDBJ databases">
        <title>Draft genome sequence of Kouleothrix aurantiaca JCM 19913.</title>
        <authorList>
            <person name="Hemp J."/>
        </authorList>
    </citation>
    <scope>NUCLEOTIDE SEQUENCE [LARGE SCALE GENOMIC DNA]</scope>
    <source>
        <strain evidence="3 4">COM-B</strain>
    </source>
</reference>
<dbReference type="PANTHER" id="PTHR43364">
    <property type="entry name" value="NADH-SPECIFIC METHYLGLYOXAL REDUCTASE-RELATED"/>
    <property type="match status" value="1"/>
</dbReference>
<dbReference type="InterPro" id="IPR036812">
    <property type="entry name" value="NAD(P)_OxRdtase_dom_sf"/>
</dbReference>
<dbReference type="Gene3D" id="3.20.20.100">
    <property type="entry name" value="NADP-dependent oxidoreductase domain"/>
    <property type="match status" value="1"/>
</dbReference>
<accession>A0A0P9H989</accession>
<proteinExistence type="predicted"/>
<dbReference type="AlphaFoldDB" id="A0A0P9H989"/>
<dbReference type="GO" id="GO:0005829">
    <property type="term" value="C:cytosol"/>
    <property type="evidence" value="ECO:0007669"/>
    <property type="project" value="TreeGrafter"/>
</dbReference>
<dbReference type="PATRIC" id="fig|186479.3.peg.1210"/>
<dbReference type="GO" id="GO:0016491">
    <property type="term" value="F:oxidoreductase activity"/>
    <property type="evidence" value="ECO:0007669"/>
    <property type="project" value="UniProtKB-KW"/>
</dbReference>
<dbReference type="EMBL" id="LJCR01001277">
    <property type="protein sequence ID" value="KPV50655.1"/>
    <property type="molecule type" value="Genomic_DNA"/>
</dbReference>
<dbReference type="InterPro" id="IPR023210">
    <property type="entry name" value="NADP_OxRdtase_dom"/>
</dbReference>
<dbReference type="InterPro" id="IPR050523">
    <property type="entry name" value="AKR_Detox_Biosynth"/>
</dbReference>
<comment type="caution">
    <text evidence="3">The sequence shown here is derived from an EMBL/GenBank/DDBJ whole genome shotgun (WGS) entry which is preliminary data.</text>
</comment>
<keyword evidence="1" id="KW-0560">Oxidoreductase</keyword>
<evidence type="ECO:0000256" key="1">
    <source>
        <dbReference type="ARBA" id="ARBA00023002"/>
    </source>
</evidence>
<dbReference type="CDD" id="cd19082">
    <property type="entry name" value="AKR_AKR10A1_2"/>
    <property type="match status" value="1"/>
</dbReference>
<name>A0A0P9H989_9CHLR</name>
<dbReference type="SUPFAM" id="SSF51430">
    <property type="entry name" value="NAD(P)-linked oxidoreductase"/>
    <property type="match status" value="1"/>
</dbReference>
<protein>
    <submittedName>
        <fullName evidence="3">Aldo/keto reductase</fullName>
    </submittedName>
</protein>